<proteinExistence type="predicted"/>
<dbReference type="AlphaFoldDB" id="A0A1V9XGI1"/>
<dbReference type="InParanoid" id="A0A1V9XGI1"/>
<dbReference type="Proteomes" id="UP000192247">
    <property type="component" value="Unassembled WGS sequence"/>
</dbReference>
<evidence type="ECO:0000313" key="2">
    <source>
        <dbReference type="Proteomes" id="UP000192247"/>
    </source>
</evidence>
<accession>A0A1V9XGI1</accession>
<sequence>MFWRKRCQIPSGVIEGNPRFRSHRVSGVNRENGQVGQGQCTGSGWPWAGDLDIRQGSANGNHLDTNETSRSLVVKELGLQVSAACRHSNGRGGCH</sequence>
<comment type="caution">
    <text evidence="1">The sequence shown here is derived from an EMBL/GenBank/DDBJ whole genome shotgun (WGS) entry which is preliminary data.</text>
</comment>
<reference evidence="1 2" key="1">
    <citation type="journal article" date="2017" name="Gigascience">
        <title>Draft genome of the honey bee ectoparasitic mite, Tropilaelaps mercedesae, is shaped by the parasitic life history.</title>
        <authorList>
            <person name="Dong X."/>
            <person name="Armstrong S.D."/>
            <person name="Xia D."/>
            <person name="Makepeace B.L."/>
            <person name="Darby A.C."/>
            <person name="Kadowaki T."/>
        </authorList>
    </citation>
    <scope>NUCLEOTIDE SEQUENCE [LARGE SCALE GENOMIC DNA]</scope>
    <source>
        <strain evidence="1">Wuxi-XJTLU</strain>
    </source>
</reference>
<gene>
    <name evidence="1" type="ORF">BIW11_10254</name>
</gene>
<protein>
    <submittedName>
        <fullName evidence="1">Uncharacterized protein</fullName>
    </submittedName>
</protein>
<keyword evidence="2" id="KW-1185">Reference proteome</keyword>
<organism evidence="1 2">
    <name type="scientific">Tropilaelaps mercedesae</name>
    <dbReference type="NCBI Taxonomy" id="418985"/>
    <lineage>
        <taxon>Eukaryota</taxon>
        <taxon>Metazoa</taxon>
        <taxon>Ecdysozoa</taxon>
        <taxon>Arthropoda</taxon>
        <taxon>Chelicerata</taxon>
        <taxon>Arachnida</taxon>
        <taxon>Acari</taxon>
        <taxon>Parasitiformes</taxon>
        <taxon>Mesostigmata</taxon>
        <taxon>Gamasina</taxon>
        <taxon>Dermanyssoidea</taxon>
        <taxon>Laelapidae</taxon>
        <taxon>Tropilaelaps</taxon>
    </lineage>
</organism>
<dbReference type="EMBL" id="MNPL01011341">
    <property type="protein sequence ID" value="OQR72644.1"/>
    <property type="molecule type" value="Genomic_DNA"/>
</dbReference>
<name>A0A1V9XGI1_9ACAR</name>
<evidence type="ECO:0000313" key="1">
    <source>
        <dbReference type="EMBL" id="OQR72644.1"/>
    </source>
</evidence>